<evidence type="ECO:0000313" key="4">
    <source>
        <dbReference type="Proteomes" id="UP001500493"/>
    </source>
</evidence>
<dbReference type="EMBL" id="JBAMZM010000001">
    <property type="protein sequence ID" value="KAL0514624.1"/>
    <property type="molecule type" value="Genomic_DNA"/>
</dbReference>
<sequence>MALSARREEIQPGTTDSYRTLSESFDTAAVRAALEKRPILLDPAVVYFPSAQYPLNNLIKNVTLDGPRVRQPQPTRSKRAWC</sequence>
<comment type="caution">
    <text evidence="2">The sequence shown here is derived from an EMBL/GenBank/DDBJ whole genome shotgun (WGS) entry which is preliminary data.</text>
</comment>
<dbReference type="Proteomes" id="UP001500493">
    <property type="component" value="Unassembled WGS sequence"/>
</dbReference>
<name>A0AAW3CDB8_9TRYP</name>
<protein>
    <submittedName>
        <fullName evidence="2">Uncharacterized protein</fullName>
    </submittedName>
</protein>
<dbReference type="AlphaFoldDB" id="A0AAW3CDB8"/>
<dbReference type="Proteomes" id="UP001443563">
    <property type="component" value="Unassembled WGS sequence"/>
</dbReference>
<accession>A0AAW3CDB8</accession>
<evidence type="ECO:0000313" key="1">
    <source>
        <dbReference type="EMBL" id="KAL0514624.1"/>
    </source>
</evidence>
<evidence type="ECO:0000313" key="3">
    <source>
        <dbReference type="Proteomes" id="UP001443563"/>
    </source>
</evidence>
<evidence type="ECO:0000313" key="2">
    <source>
        <dbReference type="EMBL" id="KAL0531665.1"/>
    </source>
</evidence>
<reference evidence="2 3" key="1">
    <citation type="submission" date="2024-02" db="EMBL/GenBank/DDBJ databases">
        <title>FIRST GENOME SEQUENCES OF Leishmania (Viannia) shawi, Leishmania (Viannia) lindenbergi AND Leishmania (Viannia) utingensis.</title>
        <authorList>
            <person name="Resadore F."/>
            <person name="Custodio M.G.F."/>
            <person name="Boite M.C."/>
            <person name="Cupolillo E."/>
            <person name="Ferreira G.E.M."/>
        </authorList>
    </citation>
    <scope>NUCLEOTIDE SEQUENCE</scope>
    <source>
        <strain evidence="1 3">MCEB/BR/1984/M8408</strain>
        <strain evidence="2">MHOM/BR/2013/18 LTA MLF</strain>
    </source>
</reference>
<proteinExistence type="predicted"/>
<dbReference type="EMBL" id="JBAMZJ010000001">
    <property type="protein sequence ID" value="KAL0531665.1"/>
    <property type="molecule type" value="Genomic_DNA"/>
</dbReference>
<keyword evidence="3" id="KW-1185">Reference proteome</keyword>
<gene>
    <name evidence="1" type="ORF">Q4I29_000537</name>
    <name evidence="2" type="ORF">Q4I32_000140</name>
</gene>
<organism evidence="2 4">
    <name type="scientific">Leishmania shawi</name>
    <dbReference type="NCBI Taxonomy" id="5680"/>
    <lineage>
        <taxon>Eukaryota</taxon>
        <taxon>Discoba</taxon>
        <taxon>Euglenozoa</taxon>
        <taxon>Kinetoplastea</taxon>
        <taxon>Metakinetoplastina</taxon>
        <taxon>Trypanosomatida</taxon>
        <taxon>Trypanosomatidae</taxon>
        <taxon>Leishmaniinae</taxon>
        <taxon>Leishmania</taxon>
        <taxon>Leishmania guyanensis species complex</taxon>
    </lineage>
</organism>